<evidence type="ECO:0000313" key="2">
    <source>
        <dbReference type="EMBL" id="CUH99591.1"/>
    </source>
</evidence>
<evidence type="ECO:0008006" key="4">
    <source>
        <dbReference type="Google" id="ProtNLM"/>
    </source>
</evidence>
<evidence type="ECO:0000313" key="3">
    <source>
        <dbReference type="Proteomes" id="UP000051326"/>
    </source>
</evidence>
<feature type="chain" id="PRO_5006064189" description="TPR repeat-containing protein" evidence="1">
    <location>
        <begin position="22"/>
        <end position="478"/>
    </location>
</feature>
<protein>
    <recommendedName>
        <fullName evidence="4">TPR repeat-containing protein</fullName>
    </recommendedName>
</protein>
<gene>
    <name evidence="2" type="ORF">PHA8399_01713</name>
</gene>
<dbReference type="AlphaFoldDB" id="A0A0P1H9F7"/>
<feature type="signal peptide" evidence="1">
    <location>
        <begin position="1"/>
        <end position="21"/>
    </location>
</feature>
<reference evidence="2 3" key="1">
    <citation type="submission" date="2015-09" db="EMBL/GenBank/DDBJ databases">
        <authorList>
            <consortium name="Swine Surveillance"/>
        </authorList>
    </citation>
    <scope>NUCLEOTIDE SEQUENCE [LARGE SCALE GENOMIC DNA]</scope>
    <source>
        <strain evidence="2 3">CECT 8399</strain>
    </source>
</reference>
<dbReference type="Proteomes" id="UP000051326">
    <property type="component" value="Unassembled WGS sequence"/>
</dbReference>
<proteinExistence type="predicted"/>
<sequence>MRKAAAAALLGLGLCSAQPQAQEAGRQQAHLSLQQGHVLAAHALNSGNHQLALRVSEALLQADRKNHLAWHLQAAAYAQAGQPDKGRKSAARAFRFAPDDATKYQMAQLASRLAFQGGSPLLSQYWLRRTAVYAPDRKAEELIAKDYQALRRISPWSFRLSGGLKPSNNVNNGSDAATQEIDGLSSHENRFGPRAVALSGLIGTFDAGITRRLRQSDASLTTLSGRLYVQRVALSSGAKAEAADLAASTGTTAPRNSEFGSTYGEITLSHAFTAGPADKGGSARADLTAATSWYGGQRNYNLAKLSAARSWALSPRSRLTLNGSAEHRLDPRFASLAADVFGLGASLSRKLENGDSLTFTLGLRDTRANSVNSSGQTATVHVGYAFGQLVGPARISTGLILGAADYPDHIFYDGSDWQPIPGGRQDRSVYADLNLFFEDYDYAGFAPMLRVRAGKRSSNHSRFDSSEFSVSLGIESKF</sequence>
<organism evidence="2 3">
    <name type="scientific">Leisingera aquaemixtae</name>
    <dbReference type="NCBI Taxonomy" id="1396826"/>
    <lineage>
        <taxon>Bacteria</taxon>
        <taxon>Pseudomonadati</taxon>
        <taxon>Pseudomonadota</taxon>
        <taxon>Alphaproteobacteria</taxon>
        <taxon>Rhodobacterales</taxon>
        <taxon>Roseobacteraceae</taxon>
        <taxon>Leisingera</taxon>
    </lineage>
</organism>
<dbReference type="EMBL" id="CYSR01000021">
    <property type="protein sequence ID" value="CUH99591.1"/>
    <property type="molecule type" value="Genomic_DNA"/>
</dbReference>
<dbReference type="STRING" id="1396826.PHA8399_01713"/>
<dbReference type="RefSeq" id="WP_058285731.1">
    <property type="nucleotide sequence ID" value="NZ_CYSR01000021.1"/>
</dbReference>
<keyword evidence="1" id="KW-0732">Signal</keyword>
<dbReference type="SUPFAM" id="SSF48452">
    <property type="entry name" value="TPR-like"/>
    <property type="match status" value="1"/>
</dbReference>
<accession>A0A0P1H9F7</accession>
<dbReference type="InterPro" id="IPR011990">
    <property type="entry name" value="TPR-like_helical_dom_sf"/>
</dbReference>
<dbReference type="Gene3D" id="1.25.40.10">
    <property type="entry name" value="Tetratricopeptide repeat domain"/>
    <property type="match status" value="1"/>
</dbReference>
<evidence type="ECO:0000256" key="1">
    <source>
        <dbReference type="SAM" id="SignalP"/>
    </source>
</evidence>
<name>A0A0P1H9F7_9RHOB</name>